<feature type="region of interest" description="Disordered" evidence="1">
    <location>
        <begin position="200"/>
        <end position="347"/>
    </location>
</feature>
<dbReference type="PANTHER" id="PTHR15131">
    <property type="entry name" value="SMALL NUCLEAR RNA ACTIVATING COMPLEX, POLYPEPTIDE 1"/>
    <property type="match status" value="1"/>
</dbReference>
<protein>
    <submittedName>
        <fullName evidence="2">Uncharacterized protein</fullName>
    </submittedName>
</protein>
<evidence type="ECO:0000313" key="3">
    <source>
        <dbReference type="Proteomes" id="UP000008021"/>
    </source>
</evidence>
<feature type="compositionally biased region" description="Basic residues" evidence="1">
    <location>
        <begin position="21"/>
        <end position="37"/>
    </location>
</feature>
<proteinExistence type="predicted"/>
<dbReference type="PANTHER" id="PTHR15131:SF3">
    <property type="entry name" value="SNRNA-ACTIVATING PROTEIN COMPLEX SUBUNIT 1"/>
    <property type="match status" value="1"/>
</dbReference>
<dbReference type="HOGENOM" id="CLU_023711_0_0_1"/>
<accession>A0A0E0EZB5</accession>
<dbReference type="AlphaFoldDB" id="A0A0E0EZB5"/>
<evidence type="ECO:0000256" key="1">
    <source>
        <dbReference type="SAM" id="MobiDB-lite"/>
    </source>
</evidence>
<dbReference type="Pfam" id="PF09808">
    <property type="entry name" value="SNAPC1"/>
    <property type="match status" value="1"/>
</dbReference>
<name>A0A0E0EZB5_9ORYZ</name>
<dbReference type="GO" id="GO:0019185">
    <property type="term" value="C:snRNA-activating protein complex"/>
    <property type="evidence" value="ECO:0007669"/>
    <property type="project" value="TreeGrafter"/>
</dbReference>
<dbReference type="GO" id="GO:0043565">
    <property type="term" value="F:sequence-specific DNA binding"/>
    <property type="evidence" value="ECO:0007669"/>
    <property type="project" value="TreeGrafter"/>
</dbReference>
<dbReference type="Gramene" id="OMERI10G11000.1">
    <property type="protein sequence ID" value="OMERI10G11000.1"/>
    <property type="gene ID" value="OMERI10G11000"/>
</dbReference>
<organism evidence="2">
    <name type="scientific">Oryza meridionalis</name>
    <dbReference type="NCBI Taxonomy" id="40149"/>
    <lineage>
        <taxon>Eukaryota</taxon>
        <taxon>Viridiplantae</taxon>
        <taxon>Streptophyta</taxon>
        <taxon>Embryophyta</taxon>
        <taxon>Tracheophyta</taxon>
        <taxon>Spermatophyta</taxon>
        <taxon>Magnoliopsida</taxon>
        <taxon>Liliopsida</taxon>
        <taxon>Poales</taxon>
        <taxon>Poaceae</taxon>
        <taxon>BOP clade</taxon>
        <taxon>Oryzoideae</taxon>
        <taxon>Oryzeae</taxon>
        <taxon>Oryzinae</taxon>
        <taxon>Oryza</taxon>
    </lineage>
</organism>
<keyword evidence="3" id="KW-1185">Reference proteome</keyword>
<dbReference type="Proteomes" id="UP000008021">
    <property type="component" value="Chromosome 10"/>
</dbReference>
<dbReference type="GO" id="GO:0042796">
    <property type="term" value="P:snRNA transcription by RNA polymerase III"/>
    <property type="evidence" value="ECO:0007669"/>
    <property type="project" value="TreeGrafter"/>
</dbReference>
<reference evidence="2" key="1">
    <citation type="submission" date="2015-04" db="UniProtKB">
        <authorList>
            <consortium name="EnsemblPlants"/>
        </authorList>
    </citation>
    <scope>IDENTIFICATION</scope>
</reference>
<dbReference type="EnsemblPlants" id="OMERI10G11000.1">
    <property type="protein sequence ID" value="OMERI10G11000.1"/>
    <property type="gene ID" value="OMERI10G11000"/>
</dbReference>
<dbReference type="eggNOG" id="ENOG502QVHE">
    <property type="taxonomic scope" value="Eukaryota"/>
</dbReference>
<dbReference type="InterPro" id="IPR019188">
    <property type="entry name" value="SNAPC1"/>
</dbReference>
<dbReference type="STRING" id="40149.A0A0E0EZB5"/>
<evidence type="ECO:0000313" key="2">
    <source>
        <dbReference type="EnsemblPlants" id="OMERI10G11000.1"/>
    </source>
</evidence>
<sequence>MARDEIQAGIAKLNSLEKNGSSKKKEMKSRHKHKHKHKPDEVKEETVVDALPKEEEEERGKRRRKKKKMVTVKMSDELMGYLRTKEVMAYLARETPRPLPIDPGVAQHMFVDQELRQEIAAQVHRNRGFDAFVLYQYRTQGYAEIQQETRTTNEWAAYAGPGGWNALVVHSSGADIISASVTLQDITIRQKANYIVDEAAPVSPPVSGDSGGGTLAAAAALPPLPLPRRRLSERPAKPAAHEDGGGGARGGHLPSSWCRRTQRRWSTGAAPASRRMAADPADLASPPPDLARPQLDPVAEARARRRRGLGAGGRDTRWQAQRRRRRGRPGGGVRRDSGAGAGGRGRLGGVVAMAGGNGNGAPKIRASWPDLEVGDGGDGVATAAAAVDGGGLGPIWTPAAVGDDGGGVVTAVAVARRFAEAVVGVGGSGDGGCDSGGGGDLDIDELLADYTEANCTAFADFKRLWMAKKFSYIYEGRPKTNSGAFMQSLFLHCIGHMTSQSCMPQRLAGLYCLYCLYESQPYKPHFKIYLSLEELKKLKDFVVEAKQNGMAVVLSLVKRMLDKGMILFGFINLLGDSGVKQVNELTASQNKRVKFACDKLFMNTQIDSYMHMDLGLELELDKIKKSSLDYAKAKELAFAEASNIIDVEDARHIVQNDKLLGDRVDEIVKEWDAQKEAFYEKTGVRRDELAVVDHDESVLPNENDEFDEIRQLLLE</sequence>
<dbReference type="GO" id="GO:0042795">
    <property type="term" value="P:snRNA transcription by RNA polymerase II"/>
    <property type="evidence" value="ECO:0007669"/>
    <property type="project" value="TreeGrafter"/>
</dbReference>
<feature type="compositionally biased region" description="Basic and acidic residues" evidence="1">
    <location>
        <begin position="230"/>
        <end position="244"/>
    </location>
</feature>
<reference evidence="2" key="2">
    <citation type="submission" date="2018-05" db="EMBL/GenBank/DDBJ databases">
        <title>OmerRS3 (Oryza meridionalis Reference Sequence Version 3).</title>
        <authorList>
            <person name="Zhang J."/>
            <person name="Kudrna D."/>
            <person name="Lee S."/>
            <person name="Talag J."/>
            <person name="Welchert J."/>
            <person name="Wing R.A."/>
        </authorList>
    </citation>
    <scope>NUCLEOTIDE SEQUENCE [LARGE SCALE GENOMIC DNA]</scope>
    <source>
        <strain evidence="2">cv. OR44</strain>
    </source>
</reference>
<feature type="region of interest" description="Disordered" evidence="1">
    <location>
        <begin position="1"/>
        <end position="67"/>
    </location>
</feature>